<feature type="compositionally biased region" description="Basic and acidic residues" evidence="1">
    <location>
        <begin position="37"/>
        <end position="47"/>
    </location>
</feature>
<dbReference type="AlphaFoldDB" id="A0A7S4DL59"/>
<dbReference type="InterPro" id="IPR015425">
    <property type="entry name" value="FH2_Formin"/>
</dbReference>
<dbReference type="EMBL" id="HBIV01010632">
    <property type="protein sequence ID" value="CAE0656132.1"/>
    <property type="molecule type" value="Transcribed_RNA"/>
</dbReference>
<name>A0A7S4DL59_9EUKA</name>
<feature type="compositionally biased region" description="Polar residues" evidence="1">
    <location>
        <begin position="641"/>
        <end position="654"/>
    </location>
</feature>
<feature type="compositionally biased region" description="Acidic residues" evidence="1">
    <location>
        <begin position="21"/>
        <end position="30"/>
    </location>
</feature>
<feature type="domain" description="FH2" evidence="2">
    <location>
        <begin position="93"/>
        <end position="509"/>
    </location>
</feature>
<dbReference type="GO" id="GO:0005737">
    <property type="term" value="C:cytoplasm"/>
    <property type="evidence" value="ECO:0007669"/>
    <property type="project" value="TreeGrafter"/>
</dbReference>
<dbReference type="PANTHER" id="PTHR45920:SF7">
    <property type="entry name" value="FORMIN-G"/>
    <property type="match status" value="1"/>
</dbReference>
<gene>
    <name evidence="3" type="ORF">LGLO00237_LOCUS7965</name>
</gene>
<feature type="compositionally biased region" description="Pro residues" evidence="1">
    <location>
        <begin position="56"/>
        <end position="79"/>
    </location>
</feature>
<protein>
    <recommendedName>
        <fullName evidence="2">FH2 domain-containing protein</fullName>
    </recommendedName>
</protein>
<dbReference type="GO" id="GO:0005856">
    <property type="term" value="C:cytoskeleton"/>
    <property type="evidence" value="ECO:0007669"/>
    <property type="project" value="TreeGrafter"/>
</dbReference>
<dbReference type="SMART" id="SM00498">
    <property type="entry name" value="FH2"/>
    <property type="match status" value="1"/>
</dbReference>
<evidence type="ECO:0000256" key="1">
    <source>
        <dbReference type="SAM" id="MobiDB-lite"/>
    </source>
</evidence>
<accession>A0A7S4DL59</accession>
<proteinExistence type="predicted"/>
<feature type="region of interest" description="Disordered" evidence="1">
    <location>
        <begin position="713"/>
        <end position="736"/>
    </location>
</feature>
<dbReference type="PANTHER" id="PTHR45920">
    <property type="entry name" value="FORMIN HOMOLOGY 2 DOMAIN CONTAINING, ISOFORM I"/>
    <property type="match status" value="1"/>
</dbReference>
<dbReference type="Pfam" id="PF02181">
    <property type="entry name" value="FH2"/>
    <property type="match status" value="1"/>
</dbReference>
<sequence length="736" mass="83186">MGNTCSTRCHGSRPFGGGPGYDDEDRDWDSDGLTPHKKGESPARSTDRSSSSPPDGGIPPPPPPGIPPPPVIGPPPGMKPPDLTALGDVKDLEKPKKKKAQKYRRVHAEEIQAKGQEESIWPVSPTKNVKVDKEFSDWFLDSFRLKSPIRLGNRRVGKEKKRRDSKEIVVEVCDDQRRQNISIPLRKIGVDTKDLIQALVQIDDKVLTEENLDRISKMVPTEREMKDITSVLLMLQRKHFKRRNTLGERLIDNEELLFYLPKEEQVLVRLARIDNVSERIKLLLFTHHFPAEIANVIKMVETVRKGITQVSTAVSDGHLRRVLNNVLHLVNMLNETKLKGFRISTLSKLSSTKMTRGKGTLMDAVVMLSMSVDQNCNVSGELHGLEDASSVDFQELQGLITNMDVNMTLTKDTIAKLEESGKDEPFLSKLRGFHETEVLKLNSVHADVKKVQEDFESLRQKFHEPDMSLEDFFTTFIAFRKDFTSSQDEAERKKRRAERRRREEEMKSKIVEQRKARRFSTPAKSNGPDIEIKSFTKVSLKKRSLRDLPKDQSGAGGDGGSGDEAENFKKLLAKKRSGLKKKTNVLPDVITVNRRSSVPTRSRSRRRAKKTPQQPQTDLKSADENSFGEQDAPLSERSTESKVSSVSRLSTMTSRSERTALDMDPPSLAKLTKEEAEAEDEMVSLQNNLSRQPNIDDQMKAIDSFVRRRFTSMEINDDPAPTQRRRVPPSAASQKL</sequence>
<organism evidence="3">
    <name type="scientific">Lotharella globosa</name>
    <dbReference type="NCBI Taxonomy" id="91324"/>
    <lineage>
        <taxon>Eukaryota</taxon>
        <taxon>Sar</taxon>
        <taxon>Rhizaria</taxon>
        <taxon>Cercozoa</taxon>
        <taxon>Chlorarachniophyceae</taxon>
        <taxon>Lotharella</taxon>
    </lineage>
</organism>
<dbReference type="GO" id="GO:0051015">
    <property type="term" value="F:actin filament binding"/>
    <property type="evidence" value="ECO:0007669"/>
    <property type="project" value="TreeGrafter"/>
</dbReference>
<dbReference type="PROSITE" id="PS51444">
    <property type="entry name" value="FH2"/>
    <property type="match status" value="1"/>
</dbReference>
<feature type="compositionally biased region" description="Basic residues" evidence="1">
    <location>
        <begin position="95"/>
        <end position="104"/>
    </location>
</feature>
<dbReference type="GO" id="GO:0030866">
    <property type="term" value="P:cortical actin cytoskeleton organization"/>
    <property type="evidence" value="ECO:0007669"/>
    <property type="project" value="TreeGrafter"/>
</dbReference>
<feature type="region of interest" description="Disordered" evidence="1">
    <location>
        <begin position="586"/>
        <end position="696"/>
    </location>
</feature>
<evidence type="ECO:0000259" key="2">
    <source>
        <dbReference type="PROSITE" id="PS51444"/>
    </source>
</evidence>
<reference evidence="3" key="1">
    <citation type="submission" date="2021-01" db="EMBL/GenBank/DDBJ databases">
        <authorList>
            <person name="Corre E."/>
            <person name="Pelletier E."/>
            <person name="Niang G."/>
            <person name="Scheremetjew M."/>
            <person name="Finn R."/>
            <person name="Kale V."/>
            <person name="Holt S."/>
            <person name="Cochrane G."/>
            <person name="Meng A."/>
            <person name="Brown T."/>
            <person name="Cohen L."/>
        </authorList>
    </citation>
    <scope>NUCLEOTIDE SEQUENCE</scope>
    <source>
        <strain evidence="3">CCCM811</strain>
    </source>
</reference>
<feature type="region of interest" description="Disordered" evidence="1">
    <location>
        <begin position="1"/>
        <end position="104"/>
    </location>
</feature>
<feature type="region of interest" description="Disordered" evidence="1">
    <location>
        <begin position="487"/>
        <end position="564"/>
    </location>
</feature>
<feature type="compositionally biased region" description="Polar residues" evidence="1">
    <location>
        <begin position="684"/>
        <end position="695"/>
    </location>
</feature>
<evidence type="ECO:0000313" key="3">
    <source>
        <dbReference type="EMBL" id="CAE0656132.1"/>
    </source>
</evidence>
<dbReference type="Gene3D" id="1.20.58.2220">
    <property type="entry name" value="Formin, FH2 domain"/>
    <property type="match status" value="1"/>
</dbReference>
<dbReference type="SUPFAM" id="SSF101447">
    <property type="entry name" value="Formin homology 2 domain (FH2 domain)"/>
    <property type="match status" value="1"/>
</dbReference>
<dbReference type="InterPro" id="IPR042201">
    <property type="entry name" value="FH2_Formin_sf"/>
</dbReference>
<feature type="compositionally biased region" description="Basic and acidic residues" evidence="1">
    <location>
        <begin position="500"/>
        <end position="514"/>
    </location>
</feature>